<dbReference type="InParanoid" id="A0A409VNJ0"/>
<dbReference type="InterPro" id="IPR037185">
    <property type="entry name" value="EmrE-like"/>
</dbReference>
<feature type="transmembrane region" description="Helical" evidence="5">
    <location>
        <begin position="47"/>
        <end position="66"/>
    </location>
</feature>
<dbReference type="Proteomes" id="UP000283269">
    <property type="component" value="Unassembled WGS sequence"/>
</dbReference>
<proteinExistence type="predicted"/>
<comment type="caution">
    <text evidence="7">The sequence shown here is derived from an EMBL/GenBank/DDBJ whole genome shotgun (WGS) entry which is preliminary data.</text>
</comment>
<feature type="transmembrane region" description="Helical" evidence="5">
    <location>
        <begin position="275"/>
        <end position="295"/>
    </location>
</feature>
<dbReference type="PANTHER" id="PTHR22911:SF6">
    <property type="entry name" value="SOLUTE CARRIER FAMILY 35 MEMBER G1"/>
    <property type="match status" value="1"/>
</dbReference>
<evidence type="ECO:0000313" key="7">
    <source>
        <dbReference type="EMBL" id="PPQ67786.1"/>
    </source>
</evidence>
<accession>A0A409VNJ0</accession>
<dbReference type="Pfam" id="PF00892">
    <property type="entry name" value="EamA"/>
    <property type="match status" value="2"/>
</dbReference>
<feature type="transmembrane region" description="Helical" evidence="5">
    <location>
        <begin position="156"/>
        <end position="174"/>
    </location>
</feature>
<evidence type="ECO:0000256" key="2">
    <source>
        <dbReference type="ARBA" id="ARBA00022692"/>
    </source>
</evidence>
<evidence type="ECO:0000256" key="1">
    <source>
        <dbReference type="ARBA" id="ARBA00004141"/>
    </source>
</evidence>
<evidence type="ECO:0000313" key="8">
    <source>
        <dbReference type="Proteomes" id="UP000283269"/>
    </source>
</evidence>
<sequence length="374" mass="40889">MSIVFPKPILPEHQEDENVWEDDEIQRQSRLRQLIAQGHDVINQNTGLLLVVAAMVFFSMMDVAVIKLHKTDPPVTTLQSFAWYIAKIPDPVLGPKGVRLWLLSRGVGGFIGLFGIYFALQYLSLSDATVLTFLSPTCTAIAGSIFLGEVFVVRQAVAGLVSLVGVVLIARPTAIFGDSTHSHEPDGATAAERLLAVGVSLIGVLGATLACGFSGANVEEIYLIDLYTDISIRAIGNRAHALHIMVYFSMQSVVVSTIGMIVTKTELVIPTRIDWLALLLMIGTFGFTAQIFLTMGLQRETAGRGTLALYTQIIFASFLEFLFFHTTPSRLSIVGIFMIVGSAIYIAVCVLYSLLKIVLKTYFMCRSSQKGKKF</sequence>
<feature type="transmembrane region" description="Helical" evidence="5">
    <location>
        <begin position="194"/>
        <end position="218"/>
    </location>
</feature>
<feature type="transmembrane region" description="Helical" evidence="5">
    <location>
        <begin position="331"/>
        <end position="355"/>
    </location>
</feature>
<evidence type="ECO:0000259" key="6">
    <source>
        <dbReference type="Pfam" id="PF00892"/>
    </source>
</evidence>
<keyword evidence="3 5" id="KW-1133">Transmembrane helix</keyword>
<feature type="transmembrane region" description="Helical" evidence="5">
    <location>
        <begin position="239"/>
        <end position="263"/>
    </location>
</feature>
<gene>
    <name evidence="7" type="ORF">CVT25_009090</name>
</gene>
<dbReference type="STRING" id="93625.A0A409VNJ0"/>
<dbReference type="OrthoDB" id="306876at2759"/>
<keyword evidence="8" id="KW-1185">Reference proteome</keyword>
<dbReference type="GO" id="GO:0016020">
    <property type="term" value="C:membrane"/>
    <property type="evidence" value="ECO:0007669"/>
    <property type="project" value="UniProtKB-SubCell"/>
</dbReference>
<keyword evidence="2 5" id="KW-0812">Transmembrane</keyword>
<name>A0A409VNJ0_PSICY</name>
<evidence type="ECO:0000256" key="5">
    <source>
        <dbReference type="SAM" id="Phobius"/>
    </source>
</evidence>
<feature type="transmembrane region" description="Helical" evidence="5">
    <location>
        <begin position="128"/>
        <end position="147"/>
    </location>
</feature>
<evidence type="ECO:0000256" key="4">
    <source>
        <dbReference type="ARBA" id="ARBA00023136"/>
    </source>
</evidence>
<comment type="subcellular location">
    <subcellularLocation>
        <location evidence="1">Membrane</location>
        <topology evidence="1">Multi-pass membrane protein</topology>
    </subcellularLocation>
</comment>
<dbReference type="EMBL" id="NHYD01003969">
    <property type="protein sequence ID" value="PPQ67786.1"/>
    <property type="molecule type" value="Genomic_DNA"/>
</dbReference>
<dbReference type="SUPFAM" id="SSF103481">
    <property type="entry name" value="Multidrug resistance efflux transporter EmrE"/>
    <property type="match status" value="2"/>
</dbReference>
<dbReference type="AlphaFoldDB" id="A0A409VNJ0"/>
<feature type="domain" description="EamA" evidence="6">
    <location>
        <begin position="46"/>
        <end position="170"/>
    </location>
</feature>
<feature type="transmembrane region" description="Helical" evidence="5">
    <location>
        <begin position="102"/>
        <end position="122"/>
    </location>
</feature>
<feature type="transmembrane region" description="Helical" evidence="5">
    <location>
        <begin position="307"/>
        <end position="325"/>
    </location>
</feature>
<feature type="domain" description="EamA" evidence="6">
    <location>
        <begin position="245"/>
        <end position="346"/>
    </location>
</feature>
<keyword evidence="4 5" id="KW-0472">Membrane</keyword>
<dbReference type="PANTHER" id="PTHR22911">
    <property type="entry name" value="ACYL-MALONYL CONDENSING ENZYME-RELATED"/>
    <property type="match status" value="1"/>
</dbReference>
<evidence type="ECO:0000256" key="3">
    <source>
        <dbReference type="ARBA" id="ARBA00022989"/>
    </source>
</evidence>
<dbReference type="InterPro" id="IPR000620">
    <property type="entry name" value="EamA_dom"/>
</dbReference>
<organism evidence="7 8">
    <name type="scientific">Psilocybe cyanescens</name>
    <dbReference type="NCBI Taxonomy" id="93625"/>
    <lineage>
        <taxon>Eukaryota</taxon>
        <taxon>Fungi</taxon>
        <taxon>Dikarya</taxon>
        <taxon>Basidiomycota</taxon>
        <taxon>Agaricomycotina</taxon>
        <taxon>Agaricomycetes</taxon>
        <taxon>Agaricomycetidae</taxon>
        <taxon>Agaricales</taxon>
        <taxon>Agaricineae</taxon>
        <taxon>Strophariaceae</taxon>
        <taxon>Psilocybe</taxon>
    </lineage>
</organism>
<protein>
    <recommendedName>
        <fullName evidence="6">EamA domain-containing protein</fullName>
    </recommendedName>
</protein>
<reference evidence="7 8" key="1">
    <citation type="journal article" date="2018" name="Evol. Lett.">
        <title>Horizontal gene cluster transfer increased hallucinogenic mushroom diversity.</title>
        <authorList>
            <person name="Reynolds H.T."/>
            <person name="Vijayakumar V."/>
            <person name="Gluck-Thaler E."/>
            <person name="Korotkin H.B."/>
            <person name="Matheny P.B."/>
            <person name="Slot J.C."/>
        </authorList>
    </citation>
    <scope>NUCLEOTIDE SEQUENCE [LARGE SCALE GENOMIC DNA]</scope>
    <source>
        <strain evidence="7 8">2631</strain>
    </source>
</reference>